<dbReference type="SUPFAM" id="SSF47769">
    <property type="entry name" value="SAM/Pointed domain"/>
    <property type="match status" value="1"/>
</dbReference>
<feature type="non-terminal residue" evidence="7">
    <location>
        <position position="1"/>
    </location>
</feature>
<reference evidence="7 8" key="1">
    <citation type="submission" date="2019-09" db="EMBL/GenBank/DDBJ databases">
        <title>Bird 10,000 Genomes (B10K) Project - Family phase.</title>
        <authorList>
            <person name="Zhang G."/>
        </authorList>
    </citation>
    <scope>NUCLEOTIDE SEQUENCE [LARGE SCALE GENOMIC DNA]</scope>
    <source>
        <strain evidence="7">OUT-0025</strain>
        <tissue evidence="7">Blood</tissue>
    </source>
</reference>
<dbReference type="AlphaFoldDB" id="A0A7L3XQD8"/>
<dbReference type="SMART" id="SM00454">
    <property type="entry name" value="SAM"/>
    <property type="match status" value="1"/>
</dbReference>
<feature type="region of interest" description="Disordered" evidence="4">
    <location>
        <begin position="330"/>
        <end position="389"/>
    </location>
</feature>
<dbReference type="GO" id="GO:0005737">
    <property type="term" value="C:cytoplasm"/>
    <property type="evidence" value="ECO:0007669"/>
    <property type="project" value="TreeGrafter"/>
</dbReference>
<dbReference type="FunFam" id="1.10.150.50:FF:000024">
    <property type="entry name" value="Putative sam and sh3 domain-containing protein 1"/>
    <property type="match status" value="1"/>
</dbReference>
<dbReference type="InterPro" id="IPR001452">
    <property type="entry name" value="SH3_domain"/>
</dbReference>
<dbReference type="Pfam" id="PF12485">
    <property type="entry name" value="SPIDER"/>
    <property type="match status" value="1"/>
</dbReference>
<protein>
    <submittedName>
        <fullName evidence="7">SASH3 protein</fullName>
    </submittedName>
</protein>
<dbReference type="Gene3D" id="1.10.150.50">
    <property type="entry name" value="Transcription Factor, Ets-1"/>
    <property type="match status" value="1"/>
</dbReference>
<dbReference type="InterPro" id="IPR013761">
    <property type="entry name" value="SAM/pointed_sf"/>
</dbReference>
<dbReference type="InterPro" id="IPR035721">
    <property type="entry name" value="SASH3_SH3"/>
</dbReference>
<feature type="domain" description="SH3" evidence="5">
    <location>
        <begin position="184"/>
        <end position="245"/>
    </location>
</feature>
<dbReference type="GO" id="GO:0002821">
    <property type="term" value="P:positive regulation of adaptive immune response"/>
    <property type="evidence" value="ECO:0007669"/>
    <property type="project" value="TreeGrafter"/>
</dbReference>
<evidence type="ECO:0000259" key="5">
    <source>
        <dbReference type="PROSITE" id="PS50002"/>
    </source>
</evidence>
<proteinExistence type="predicted"/>
<feature type="region of interest" description="Disordered" evidence="4">
    <location>
        <begin position="1"/>
        <end position="59"/>
    </location>
</feature>
<dbReference type="FunFam" id="2.30.30.40:FF:000021">
    <property type="entry name" value="Putative sam and sh3 domain-containing protein 1"/>
    <property type="match status" value="1"/>
</dbReference>
<feature type="compositionally biased region" description="Low complexity" evidence="4">
    <location>
        <begin position="152"/>
        <end position="162"/>
    </location>
</feature>
<sequence>PQLSLQRSSSFKDFAKSKVSSPAPSEKEFSLEENIPEDESSSAGPDDAARSSGMKLGKKWRAVISRTMNRKMGRMAVKALAEGKRDVEEEGSLCPLSPASSTEEPSHEKMPLSYLEMEEDRHPSLSRQLSSGEPGPGRTLAPRPTAGHILTSPPTGSEVSSPGPGGSNWDSLALEESGPAYTGPFCGRARVHTDFTPSPYDKDSLKLRKGDIIGIIEKPPMGTWTGLLNNRVGSFKFIYVDVIPEETAPARKSRGPSKSKRLKPKTLHELLERINLQEHTSTLLLNGYQTLEDFKELRETHLNELYITDPQHRAKLLTAAELLLDYDTASEPEEGDSSEAQPSPSEPKGDIPRDSGCFEGSETLDSNRDEAELGGPEGQLRSLSLAESS</sequence>
<dbReference type="GO" id="GO:0030890">
    <property type="term" value="P:positive regulation of B cell proliferation"/>
    <property type="evidence" value="ECO:0007669"/>
    <property type="project" value="TreeGrafter"/>
</dbReference>
<name>A0A7L3XQD8_9AVES</name>
<dbReference type="Proteomes" id="UP000535403">
    <property type="component" value="Unassembled WGS sequence"/>
</dbReference>
<gene>
    <name evidence="7" type="primary">Sash3</name>
    <name evidence="7" type="ORF">CALBOR_R13740</name>
</gene>
<dbReference type="PANTHER" id="PTHR12301:SF5">
    <property type="entry name" value="SAM AND SH3 DOMAIN-CONTAINING PROTEIN 3"/>
    <property type="match status" value="1"/>
</dbReference>
<evidence type="ECO:0000313" key="8">
    <source>
        <dbReference type="Proteomes" id="UP000535403"/>
    </source>
</evidence>
<dbReference type="CDD" id="cd09560">
    <property type="entry name" value="SAM_SASH3"/>
    <property type="match status" value="1"/>
</dbReference>
<dbReference type="Pfam" id="PF07653">
    <property type="entry name" value="SH3_2"/>
    <property type="match status" value="1"/>
</dbReference>
<keyword evidence="8" id="KW-1185">Reference proteome</keyword>
<feature type="region of interest" description="Disordered" evidence="4">
    <location>
        <begin position="82"/>
        <end position="174"/>
    </location>
</feature>
<organism evidence="7 8">
    <name type="scientific">Calonectris borealis</name>
    <name type="common">Cory's shearwater</name>
    <dbReference type="NCBI Taxonomy" id="1323832"/>
    <lineage>
        <taxon>Eukaryota</taxon>
        <taxon>Metazoa</taxon>
        <taxon>Chordata</taxon>
        <taxon>Craniata</taxon>
        <taxon>Vertebrata</taxon>
        <taxon>Euteleostomi</taxon>
        <taxon>Archelosauria</taxon>
        <taxon>Archosauria</taxon>
        <taxon>Dinosauria</taxon>
        <taxon>Saurischia</taxon>
        <taxon>Theropoda</taxon>
        <taxon>Coelurosauria</taxon>
        <taxon>Aves</taxon>
        <taxon>Neognathae</taxon>
        <taxon>Neoaves</taxon>
        <taxon>Aequornithes</taxon>
        <taxon>Procellariiformes</taxon>
        <taxon>Procellariidae</taxon>
        <taxon>Calonectris</taxon>
    </lineage>
</organism>
<accession>A0A7L3XQD8</accession>
<dbReference type="SMART" id="SM00326">
    <property type="entry name" value="SH3"/>
    <property type="match status" value="1"/>
</dbReference>
<dbReference type="PANTHER" id="PTHR12301">
    <property type="entry name" value="SAM-DOMAIN, SH3 AND NUCLEAR LOCALIZATION SIGNALS PROTEIN RELATED"/>
    <property type="match status" value="1"/>
</dbReference>
<feature type="compositionally biased region" description="Polar residues" evidence="4">
    <location>
        <begin position="1"/>
        <end position="11"/>
    </location>
</feature>
<dbReference type="InterPro" id="IPR036028">
    <property type="entry name" value="SH3-like_dom_sf"/>
</dbReference>
<dbReference type="InterPro" id="IPR021090">
    <property type="entry name" value="SPIDER"/>
</dbReference>
<dbReference type="PROSITE" id="PS50002">
    <property type="entry name" value="SH3"/>
    <property type="match status" value="1"/>
</dbReference>
<dbReference type="CDD" id="cd11968">
    <property type="entry name" value="SH3_SASH3"/>
    <property type="match status" value="1"/>
</dbReference>
<keyword evidence="1 3" id="KW-0728">SH3 domain</keyword>
<comment type="caution">
    <text evidence="7">The sequence shown here is derived from an EMBL/GenBank/DDBJ whole genome shotgun (WGS) entry which is preliminary data.</text>
</comment>
<evidence type="ECO:0000256" key="3">
    <source>
        <dbReference type="PROSITE-ProRule" id="PRU00192"/>
    </source>
</evidence>
<dbReference type="EMBL" id="VZUG01021446">
    <property type="protein sequence ID" value="NXV91556.1"/>
    <property type="molecule type" value="Genomic_DNA"/>
</dbReference>
<evidence type="ECO:0000256" key="4">
    <source>
        <dbReference type="SAM" id="MobiDB-lite"/>
    </source>
</evidence>
<dbReference type="SUPFAM" id="SSF50044">
    <property type="entry name" value="SH3-domain"/>
    <property type="match status" value="1"/>
</dbReference>
<dbReference type="Pfam" id="PF00536">
    <property type="entry name" value="SAM_1"/>
    <property type="match status" value="1"/>
</dbReference>
<evidence type="ECO:0000256" key="2">
    <source>
        <dbReference type="ARBA" id="ARBA00022553"/>
    </source>
</evidence>
<evidence type="ECO:0000313" key="7">
    <source>
        <dbReference type="EMBL" id="NXV91556.1"/>
    </source>
</evidence>
<evidence type="ECO:0000256" key="1">
    <source>
        <dbReference type="ARBA" id="ARBA00022443"/>
    </source>
</evidence>
<dbReference type="PROSITE" id="PS50105">
    <property type="entry name" value="SAM_DOMAIN"/>
    <property type="match status" value="1"/>
</dbReference>
<dbReference type="InterPro" id="IPR001660">
    <property type="entry name" value="SAM"/>
</dbReference>
<feature type="domain" description="SAM" evidence="6">
    <location>
        <begin position="262"/>
        <end position="326"/>
    </location>
</feature>
<keyword evidence="2" id="KW-0597">Phosphoprotein</keyword>
<dbReference type="InterPro" id="IPR051725">
    <property type="entry name" value="SAM-SH3_domain_protein"/>
</dbReference>
<dbReference type="GO" id="GO:0002639">
    <property type="term" value="P:positive regulation of immunoglobulin production"/>
    <property type="evidence" value="ECO:0007669"/>
    <property type="project" value="TreeGrafter"/>
</dbReference>
<evidence type="ECO:0000259" key="6">
    <source>
        <dbReference type="PROSITE" id="PS50105"/>
    </source>
</evidence>
<dbReference type="Gene3D" id="2.30.30.40">
    <property type="entry name" value="SH3 Domains"/>
    <property type="match status" value="1"/>
</dbReference>
<feature type="non-terminal residue" evidence="7">
    <location>
        <position position="389"/>
    </location>
</feature>
<dbReference type="GO" id="GO:0005634">
    <property type="term" value="C:nucleus"/>
    <property type="evidence" value="ECO:0007669"/>
    <property type="project" value="TreeGrafter"/>
</dbReference>